<name>A0ACC2F9G3_DALPE</name>
<sequence length="339" mass="38727">MCVTEEHLKRLFHSEMDPKTQSEPMRVLVTGGSGLIGKAIEQVVKNEGGSLEGEQWIFVSSKEANLVDLQQTKALFEKYRPTHVIHLAAKVGGLYLHMRENLHFLRDNLRINDNVLQTAHEMNVTKVVSCLSSCIFPDKTTYPIDESMIHNGPPHTSNFGYSHAKRMIDIQNRGYFEQYGRRYTAVIPTNVFGPYDNFNLENGHVLSALMHKTYLAKKQGTPLQVWGTGTPRRQFIYSLDAARLFIWVLREYDEIEPIILSVDEDEELPIKDAVLMIAEALDFKGPIEFDTSKSDGQLKKTASNAKLRRYRPNITFTPLSEGIKKTCDWFVQNYDIART</sequence>
<comment type="caution">
    <text evidence="1">The sequence shown here is derived from an EMBL/GenBank/DDBJ whole genome shotgun (WGS) entry which is preliminary data.</text>
</comment>
<proteinExistence type="predicted"/>
<keyword evidence="2" id="KW-1185">Reference proteome</keyword>
<dbReference type="EMBL" id="CM055758">
    <property type="protein sequence ID" value="KAJ7987963.1"/>
    <property type="molecule type" value="Genomic_DNA"/>
</dbReference>
<gene>
    <name evidence="1" type="ORF">DPEC_G00318710</name>
</gene>
<evidence type="ECO:0000313" key="1">
    <source>
        <dbReference type="EMBL" id="KAJ7987963.1"/>
    </source>
</evidence>
<reference evidence="1" key="1">
    <citation type="submission" date="2021-05" db="EMBL/GenBank/DDBJ databases">
        <authorList>
            <person name="Pan Q."/>
            <person name="Jouanno E."/>
            <person name="Zahm M."/>
            <person name="Klopp C."/>
            <person name="Cabau C."/>
            <person name="Louis A."/>
            <person name="Berthelot C."/>
            <person name="Parey E."/>
            <person name="Roest Crollius H."/>
            <person name="Montfort J."/>
            <person name="Robinson-Rechavi M."/>
            <person name="Bouchez O."/>
            <person name="Lampietro C."/>
            <person name="Lopez Roques C."/>
            <person name="Donnadieu C."/>
            <person name="Postlethwait J."/>
            <person name="Bobe J."/>
            <person name="Dillon D."/>
            <person name="Chandos A."/>
            <person name="von Hippel F."/>
            <person name="Guiguen Y."/>
        </authorList>
    </citation>
    <scope>NUCLEOTIDE SEQUENCE</scope>
    <source>
        <strain evidence="1">YG-Jan2019</strain>
    </source>
</reference>
<dbReference type="Proteomes" id="UP001157502">
    <property type="component" value="Chromosome 31"/>
</dbReference>
<evidence type="ECO:0000313" key="2">
    <source>
        <dbReference type="Proteomes" id="UP001157502"/>
    </source>
</evidence>
<accession>A0ACC2F9G3</accession>
<protein>
    <submittedName>
        <fullName evidence="1">Uncharacterized protein</fullName>
    </submittedName>
</protein>
<organism evidence="1 2">
    <name type="scientific">Dallia pectoralis</name>
    <name type="common">Alaska blackfish</name>
    <dbReference type="NCBI Taxonomy" id="75939"/>
    <lineage>
        <taxon>Eukaryota</taxon>
        <taxon>Metazoa</taxon>
        <taxon>Chordata</taxon>
        <taxon>Craniata</taxon>
        <taxon>Vertebrata</taxon>
        <taxon>Euteleostomi</taxon>
        <taxon>Actinopterygii</taxon>
        <taxon>Neopterygii</taxon>
        <taxon>Teleostei</taxon>
        <taxon>Protacanthopterygii</taxon>
        <taxon>Esociformes</taxon>
        <taxon>Umbridae</taxon>
        <taxon>Dallia</taxon>
    </lineage>
</organism>